<evidence type="ECO:0000256" key="2">
    <source>
        <dbReference type="ARBA" id="ARBA00022448"/>
    </source>
</evidence>
<dbReference type="RefSeq" id="WP_094896664.1">
    <property type="nucleotide sequence ID" value="NZ_CP029426.2"/>
</dbReference>
<evidence type="ECO:0000256" key="9">
    <source>
        <dbReference type="ARBA" id="ARBA00023065"/>
    </source>
</evidence>
<keyword evidence="4 12" id="KW-0812">Transmembrane</keyword>
<gene>
    <name evidence="14" type="ORF">CIT40_13070</name>
</gene>
<evidence type="ECO:0000313" key="14">
    <source>
        <dbReference type="EMBL" id="AWM00872.1"/>
    </source>
</evidence>
<dbReference type="Gene3D" id="1.10.287.70">
    <property type="match status" value="1"/>
</dbReference>
<keyword evidence="5" id="KW-0631">Potassium channel</keyword>
<feature type="transmembrane region" description="Helical" evidence="12">
    <location>
        <begin position="195"/>
        <end position="215"/>
    </location>
</feature>
<keyword evidence="6" id="KW-0851">Voltage-gated channel</keyword>
<evidence type="ECO:0000256" key="7">
    <source>
        <dbReference type="ARBA" id="ARBA00022958"/>
    </source>
</evidence>
<protein>
    <submittedName>
        <fullName evidence="14">Ion transporter</fullName>
    </submittedName>
</protein>
<keyword evidence="2" id="KW-0813">Transport</keyword>
<feature type="domain" description="Ion transport" evidence="13">
    <location>
        <begin position="33"/>
        <end position="218"/>
    </location>
</feature>
<feature type="transmembrane region" description="Helical" evidence="12">
    <location>
        <begin position="26"/>
        <end position="44"/>
    </location>
</feature>
<dbReference type="GO" id="GO:0001508">
    <property type="term" value="P:action potential"/>
    <property type="evidence" value="ECO:0007669"/>
    <property type="project" value="TreeGrafter"/>
</dbReference>
<keyword evidence="3" id="KW-0633">Potassium transport</keyword>
<evidence type="ECO:0000256" key="12">
    <source>
        <dbReference type="SAM" id="Phobius"/>
    </source>
</evidence>
<dbReference type="Gene3D" id="1.20.120.350">
    <property type="entry name" value="Voltage-gated potassium channels. Chain C"/>
    <property type="match status" value="1"/>
</dbReference>
<feature type="transmembrane region" description="Helical" evidence="12">
    <location>
        <begin position="169"/>
        <end position="189"/>
    </location>
</feature>
<dbReference type="InterPro" id="IPR005821">
    <property type="entry name" value="Ion_trans_dom"/>
</dbReference>
<feature type="transmembrane region" description="Helical" evidence="12">
    <location>
        <begin position="50"/>
        <end position="71"/>
    </location>
</feature>
<keyword evidence="15" id="KW-1185">Reference proteome</keyword>
<dbReference type="SUPFAM" id="SSF81324">
    <property type="entry name" value="Voltage-gated potassium channels"/>
    <property type="match status" value="1"/>
</dbReference>
<dbReference type="GO" id="GO:0008076">
    <property type="term" value="C:voltage-gated potassium channel complex"/>
    <property type="evidence" value="ECO:0007669"/>
    <property type="project" value="InterPro"/>
</dbReference>
<dbReference type="InterPro" id="IPR027359">
    <property type="entry name" value="Volt_channel_dom_sf"/>
</dbReference>
<evidence type="ECO:0000256" key="6">
    <source>
        <dbReference type="ARBA" id="ARBA00022882"/>
    </source>
</evidence>
<evidence type="ECO:0000259" key="13">
    <source>
        <dbReference type="Pfam" id="PF00520"/>
    </source>
</evidence>
<dbReference type="InterPro" id="IPR028325">
    <property type="entry name" value="VG_K_chnl"/>
</dbReference>
<accession>A0A2U8PT44</accession>
<evidence type="ECO:0000256" key="1">
    <source>
        <dbReference type="ARBA" id="ARBA00004141"/>
    </source>
</evidence>
<dbReference type="OrthoDB" id="9799090at2"/>
<keyword evidence="11" id="KW-0407">Ion channel</keyword>
<reference evidence="14 15" key="1">
    <citation type="journal article" date="2017" name="Syst. Appl. Microbiol.">
        <title>Soybeans inoculated with root zone soils of Canadian native legumes harbour diverse and novel Bradyrhizobium spp. that possess agricultural potential.</title>
        <authorList>
            <person name="Bromfield E.S.P."/>
            <person name="Cloutier S."/>
            <person name="Tambong J.T."/>
            <person name="Tran Thi T.V."/>
        </authorList>
    </citation>
    <scope>NUCLEOTIDE SEQUENCE [LARGE SCALE GENOMIC DNA]</scope>
    <source>
        <strain evidence="14 15">39S1MB</strain>
    </source>
</reference>
<evidence type="ECO:0000256" key="5">
    <source>
        <dbReference type="ARBA" id="ARBA00022826"/>
    </source>
</evidence>
<evidence type="ECO:0000256" key="11">
    <source>
        <dbReference type="ARBA" id="ARBA00023303"/>
    </source>
</evidence>
<dbReference type="PRINTS" id="PR01463">
    <property type="entry name" value="EAGCHANLFMLY"/>
</dbReference>
<name>A0A2U8PT44_9BRAD</name>
<dbReference type="PANTHER" id="PTHR11537">
    <property type="entry name" value="VOLTAGE-GATED POTASSIUM CHANNEL"/>
    <property type="match status" value="1"/>
</dbReference>
<feature type="transmembrane region" description="Helical" evidence="12">
    <location>
        <begin position="83"/>
        <end position="101"/>
    </location>
</feature>
<dbReference type="AlphaFoldDB" id="A0A2U8PT44"/>
<evidence type="ECO:0000256" key="8">
    <source>
        <dbReference type="ARBA" id="ARBA00022989"/>
    </source>
</evidence>
<dbReference type="InterPro" id="IPR003938">
    <property type="entry name" value="K_chnl_volt-dep_EAG/ELK/ERG"/>
</dbReference>
<sequence length="258" mass="28681">MTLTSLRSDVRSLYEGATPSGVRFRYALLAFDIVTVLFIIATSFLHPSEIIETLDVLFGMILLADFSARLLVGRHPFRKFRQVATWADMVAIVSFLAPLAGEAGGFLRILRTLGLLRDYQMLARLRLDSSFFRRNEEVIFAVTNLAVFIFVMTGIVYETQKFRNDQIHNYADALYFTVTALTTTGFGDITLPGTLGRLITVVIMIFGVTLFFNLARALLSPNKVRFPCPACGLQRHDADAVHCKACGTLLNIPDEGSA</sequence>
<keyword evidence="8 12" id="KW-1133">Transmembrane helix</keyword>
<reference evidence="14 15" key="2">
    <citation type="journal article" date="2019" name="Int. J. Syst. Evol. Microbiol.">
        <title>Description and complete genome sequence of Bradyrhizobium amphicarpaeae sp. nov., harbouring photosystem and nitrogen-fixation genes.</title>
        <authorList>
            <person name="Bromfield E.S.P."/>
            <person name="Cloutier S."/>
            <person name="Nguyen H.D.T."/>
        </authorList>
    </citation>
    <scope>NUCLEOTIDE SEQUENCE [LARGE SCALE GENOMIC DNA]</scope>
    <source>
        <strain evidence="14 15">39S1MB</strain>
    </source>
</reference>
<evidence type="ECO:0000313" key="15">
    <source>
        <dbReference type="Proteomes" id="UP000215884"/>
    </source>
</evidence>
<feature type="transmembrane region" description="Helical" evidence="12">
    <location>
        <begin position="138"/>
        <end position="157"/>
    </location>
</feature>
<evidence type="ECO:0000256" key="3">
    <source>
        <dbReference type="ARBA" id="ARBA00022538"/>
    </source>
</evidence>
<evidence type="ECO:0000256" key="10">
    <source>
        <dbReference type="ARBA" id="ARBA00023136"/>
    </source>
</evidence>
<proteinExistence type="predicted"/>
<dbReference type="PANTHER" id="PTHR11537:SF254">
    <property type="entry name" value="POTASSIUM VOLTAGE-GATED CHANNEL PROTEIN SHAB"/>
    <property type="match status" value="1"/>
</dbReference>
<evidence type="ECO:0000256" key="4">
    <source>
        <dbReference type="ARBA" id="ARBA00022692"/>
    </source>
</evidence>
<dbReference type="GO" id="GO:0005249">
    <property type="term" value="F:voltage-gated potassium channel activity"/>
    <property type="evidence" value="ECO:0007669"/>
    <property type="project" value="InterPro"/>
</dbReference>
<dbReference type="Proteomes" id="UP000215884">
    <property type="component" value="Chromosome"/>
</dbReference>
<dbReference type="KEGG" id="brq:CIT40_13070"/>
<keyword evidence="7" id="KW-0630">Potassium</keyword>
<comment type="subcellular location">
    <subcellularLocation>
        <location evidence="1">Membrane</location>
        <topology evidence="1">Multi-pass membrane protein</topology>
    </subcellularLocation>
</comment>
<dbReference type="EMBL" id="CP029426">
    <property type="protein sequence ID" value="AWM00872.1"/>
    <property type="molecule type" value="Genomic_DNA"/>
</dbReference>
<keyword evidence="10 12" id="KW-0472">Membrane</keyword>
<dbReference type="Pfam" id="PF00520">
    <property type="entry name" value="Ion_trans"/>
    <property type="match status" value="1"/>
</dbReference>
<keyword evidence="9" id="KW-0406">Ion transport</keyword>
<organism evidence="14 15">
    <name type="scientific">Bradyrhizobium amphicarpaeae</name>
    <dbReference type="NCBI Taxonomy" id="1404768"/>
    <lineage>
        <taxon>Bacteria</taxon>
        <taxon>Pseudomonadati</taxon>
        <taxon>Pseudomonadota</taxon>
        <taxon>Alphaproteobacteria</taxon>
        <taxon>Hyphomicrobiales</taxon>
        <taxon>Nitrobacteraceae</taxon>
        <taxon>Bradyrhizobium</taxon>
    </lineage>
</organism>